<dbReference type="InterPro" id="IPR015943">
    <property type="entry name" value="WD40/YVTN_repeat-like_dom_sf"/>
</dbReference>
<accession>A0ABR8NQ26</accession>
<sequence length="383" mass="40495">MSPRTREAPRLLLENAYATYPHANAYYGDGGRWVALGRADGVDEIVGVEWDASGAGGGEPEALVSAAFLAEASGLDGPAWSPEEPTRSVPWFDVALRSQTLVCARGGALIAVELAASTRCPRVAYRSQDGWTLDGLAGVAPGGRTAVVAEEREGVHRALLVDLRDGSSREILRHQWHANHVHFAPADPSWIGYAHEGPATAVDDRVWGWNPSGAPAGRSVVDQHALSDDPPSAVALGHERWMFHDLGAVVVAYGESPAGPRGIYEVFVDGRPPRLVSAGERDWHVGISRDGRRLVVDTTGPADAPGRGWQDAGTASSLVLIDAATGERRTLAEAGFIAHPYHPHPSFTPDGRAVVFNLVERDAAGAVVRRGAAIVGVDPRGAG</sequence>
<comment type="caution">
    <text evidence="2">The sequence shown here is derived from an EMBL/GenBank/DDBJ whole genome shotgun (WGS) entry which is preliminary data.</text>
</comment>
<evidence type="ECO:0000259" key="1">
    <source>
        <dbReference type="Pfam" id="PF14583"/>
    </source>
</evidence>
<dbReference type="EMBL" id="JACXZS010000006">
    <property type="protein sequence ID" value="MBD3942103.1"/>
    <property type="molecule type" value="Genomic_DNA"/>
</dbReference>
<dbReference type="Proteomes" id="UP000598426">
    <property type="component" value="Unassembled WGS sequence"/>
</dbReference>
<dbReference type="Gene3D" id="2.130.10.10">
    <property type="entry name" value="YVTN repeat-like/Quinoprotein amine dehydrogenase"/>
    <property type="match status" value="1"/>
</dbReference>
<gene>
    <name evidence="2" type="ORF">IF188_10380</name>
</gene>
<dbReference type="Pfam" id="PF14583">
    <property type="entry name" value="Pectate_lyase22"/>
    <property type="match status" value="1"/>
</dbReference>
<dbReference type="InterPro" id="IPR027946">
    <property type="entry name" value="Ogl_dom"/>
</dbReference>
<keyword evidence="3" id="KW-1185">Reference proteome</keyword>
<feature type="domain" description="Oligogalacturonate lyase" evidence="1">
    <location>
        <begin position="156"/>
        <end position="357"/>
    </location>
</feature>
<dbReference type="RefSeq" id="WP_191171734.1">
    <property type="nucleotide sequence ID" value="NZ_JACXZS010000006.1"/>
</dbReference>
<name>A0ABR8NQ26_9MICO</name>
<reference evidence="2 3" key="1">
    <citation type="submission" date="2020-09" db="EMBL/GenBank/DDBJ databases">
        <title>Isolation and identification of active actinomycetes.</title>
        <authorList>
            <person name="Li X."/>
        </authorList>
    </citation>
    <scope>NUCLEOTIDE SEQUENCE [LARGE SCALE GENOMIC DNA]</scope>
    <source>
        <strain evidence="2 3">NEAU-LLC</strain>
    </source>
</reference>
<organism evidence="2 3">
    <name type="scientific">Microbacterium helvum</name>
    <dbReference type="NCBI Taxonomy" id="2773713"/>
    <lineage>
        <taxon>Bacteria</taxon>
        <taxon>Bacillati</taxon>
        <taxon>Actinomycetota</taxon>
        <taxon>Actinomycetes</taxon>
        <taxon>Micrococcales</taxon>
        <taxon>Microbacteriaceae</taxon>
        <taxon>Microbacterium</taxon>
    </lineage>
</organism>
<evidence type="ECO:0000313" key="2">
    <source>
        <dbReference type="EMBL" id="MBD3942103.1"/>
    </source>
</evidence>
<evidence type="ECO:0000313" key="3">
    <source>
        <dbReference type="Proteomes" id="UP000598426"/>
    </source>
</evidence>
<protein>
    <recommendedName>
        <fullName evidence="1">Oligogalacturonate lyase domain-containing protein</fullName>
    </recommendedName>
</protein>
<proteinExistence type="predicted"/>
<dbReference type="SUPFAM" id="SSF69304">
    <property type="entry name" value="Tricorn protease N-terminal domain"/>
    <property type="match status" value="1"/>
</dbReference>